<feature type="domain" description="Pyruvate carboxyltransferase" evidence="4">
    <location>
        <begin position="6"/>
        <end position="272"/>
    </location>
</feature>
<dbReference type="InterPro" id="IPR043594">
    <property type="entry name" value="HMGL"/>
</dbReference>
<gene>
    <name evidence="5" type="primary">yngG_9</name>
    <name evidence="5" type="ORF">SDC9_76735</name>
</gene>
<dbReference type="InterPro" id="IPR000891">
    <property type="entry name" value="PYR_CT"/>
</dbReference>
<dbReference type="Gene3D" id="3.20.20.70">
    <property type="entry name" value="Aldolase class I"/>
    <property type="match status" value="1"/>
</dbReference>
<evidence type="ECO:0000256" key="3">
    <source>
        <dbReference type="ARBA" id="ARBA00023239"/>
    </source>
</evidence>
<dbReference type="CDD" id="cd07938">
    <property type="entry name" value="DRE_TIM_HMGL"/>
    <property type="match status" value="1"/>
</dbReference>
<keyword evidence="3 5" id="KW-0456">Lyase</keyword>
<evidence type="ECO:0000259" key="4">
    <source>
        <dbReference type="PROSITE" id="PS50991"/>
    </source>
</evidence>
<dbReference type="GO" id="GO:0006552">
    <property type="term" value="P:L-leucine catabolic process"/>
    <property type="evidence" value="ECO:0007669"/>
    <property type="project" value="TreeGrafter"/>
</dbReference>
<sequence length="295" mass="32208">MGKKCPDIYEVGPRDGFQNIKDFIPTETKLETVRLLLESGVKRIQLTSFVSPKAIPQLADAREVTKHFVGRYPDVTFGALVPNLYGAKAAYDCGIREIAYVASVSESHNQANINRTHRQSIEELIKIREELPDISIIFGMATSFGCPFEGETPLDKLLAFMEQGVRAGADIIELSDTIGSAYPQQVRDAFRAAKQAFPGTPLGYHSHDTRNMGILNSWIALEEGTSYLQSSIGGLGGCPFAPGASGNCATEDLVYSLNKSGYDTGIDFERLLTCARYVKERVDGCFSGHQINLGA</sequence>
<evidence type="ECO:0000313" key="5">
    <source>
        <dbReference type="EMBL" id="MPM30188.1"/>
    </source>
</evidence>
<dbReference type="PANTHER" id="PTHR42738:SF7">
    <property type="entry name" value="HYDROXYMETHYLGLUTARYL-COA LYASE"/>
    <property type="match status" value="1"/>
</dbReference>
<dbReference type="EMBL" id="VSSQ01005720">
    <property type="protein sequence ID" value="MPM30188.1"/>
    <property type="molecule type" value="Genomic_DNA"/>
</dbReference>
<dbReference type="GO" id="GO:0046872">
    <property type="term" value="F:metal ion binding"/>
    <property type="evidence" value="ECO:0007669"/>
    <property type="project" value="UniProtKB-KW"/>
</dbReference>
<keyword evidence="2" id="KW-0479">Metal-binding</keyword>
<comment type="caution">
    <text evidence="5">The sequence shown here is derived from an EMBL/GenBank/DDBJ whole genome shotgun (WGS) entry which is preliminary data.</text>
</comment>
<dbReference type="NCBIfam" id="NF004283">
    <property type="entry name" value="PRK05692.1"/>
    <property type="match status" value="1"/>
</dbReference>
<organism evidence="5">
    <name type="scientific">bioreactor metagenome</name>
    <dbReference type="NCBI Taxonomy" id="1076179"/>
    <lineage>
        <taxon>unclassified sequences</taxon>
        <taxon>metagenomes</taxon>
        <taxon>ecological metagenomes</taxon>
    </lineage>
</organism>
<dbReference type="AlphaFoldDB" id="A0A644YQB3"/>
<dbReference type="SUPFAM" id="SSF51569">
    <property type="entry name" value="Aldolase"/>
    <property type="match status" value="1"/>
</dbReference>
<dbReference type="GO" id="GO:0004419">
    <property type="term" value="F:hydroxymethylglutaryl-CoA lyase activity"/>
    <property type="evidence" value="ECO:0007669"/>
    <property type="project" value="UniProtKB-EC"/>
</dbReference>
<dbReference type="InterPro" id="IPR013785">
    <property type="entry name" value="Aldolase_TIM"/>
</dbReference>
<reference evidence="5" key="1">
    <citation type="submission" date="2019-08" db="EMBL/GenBank/DDBJ databases">
        <authorList>
            <person name="Kucharzyk K."/>
            <person name="Murdoch R.W."/>
            <person name="Higgins S."/>
            <person name="Loffler F."/>
        </authorList>
    </citation>
    <scope>NUCLEOTIDE SEQUENCE</scope>
</reference>
<proteinExistence type="inferred from homology"/>
<dbReference type="GO" id="GO:0046951">
    <property type="term" value="P:ketone body biosynthetic process"/>
    <property type="evidence" value="ECO:0007669"/>
    <property type="project" value="TreeGrafter"/>
</dbReference>
<dbReference type="PROSITE" id="PS50991">
    <property type="entry name" value="PYR_CT"/>
    <property type="match status" value="1"/>
</dbReference>
<accession>A0A644YQB3</accession>
<dbReference type="PANTHER" id="PTHR42738">
    <property type="entry name" value="HYDROXYMETHYLGLUTARYL-COA LYASE"/>
    <property type="match status" value="1"/>
</dbReference>
<evidence type="ECO:0000256" key="1">
    <source>
        <dbReference type="ARBA" id="ARBA00009405"/>
    </source>
</evidence>
<comment type="similarity">
    <text evidence="1">Belongs to the HMG-CoA lyase family.</text>
</comment>
<dbReference type="EC" id="4.1.3.4" evidence="5"/>
<dbReference type="Pfam" id="PF00682">
    <property type="entry name" value="HMGL-like"/>
    <property type="match status" value="1"/>
</dbReference>
<evidence type="ECO:0000256" key="2">
    <source>
        <dbReference type="ARBA" id="ARBA00022723"/>
    </source>
</evidence>
<protein>
    <submittedName>
        <fullName evidence="5">Hydroxymethylglutaryl-CoA lyase YngG</fullName>
        <ecNumber evidence="5">4.1.3.4</ecNumber>
    </submittedName>
</protein>
<name>A0A644YQB3_9ZZZZ</name>